<keyword evidence="2" id="KW-0963">Cytoplasm</keyword>
<dbReference type="PANTHER" id="PTHR46630">
    <property type="entry name" value="TETRATRICOPEPTIDE REPEAT PROTEIN 29"/>
    <property type="match status" value="1"/>
</dbReference>
<dbReference type="AlphaFoldDB" id="A0A934WZD1"/>
<accession>A0A934WZD1</accession>
<protein>
    <submittedName>
        <fullName evidence="7">Tetratricopeptide repeat protein</fullName>
    </submittedName>
</protein>
<keyword evidence="3" id="KW-0677">Repeat</keyword>
<keyword evidence="8" id="KW-1185">Reference proteome</keyword>
<evidence type="ECO:0000256" key="4">
    <source>
        <dbReference type="ARBA" id="ARBA00022803"/>
    </source>
</evidence>
<evidence type="ECO:0000256" key="1">
    <source>
        <dbReference type="ARBA" id="ARBA00004496"/>
    </source>
</evidence>
<gene>
    <name evidence="7" type="ORF">JKA74_11385</name>
</gene>
<feature type="repeat" description="TPR" evidence="6">
    <location>
        <begin position="350"/>
        <end position="383"/>
    </location>
</feature>
<evidence type="ECO:0000313" key="8">
    <source>
        <dbReference type="Proteomes" id="UP000611723"/>
    </source>
</evidence>
<evidence type="ECO:0000313" key="7">
    <source>
        <dbReference type="EMBL" id="MBK6265642.1"/>
    </source>
</evidence>
<comment type="similarity">
    <text evidence="5">Belongs to the Rap family.</text>
</comment>
<dbReference type="SUPFAM" id="SSF48452">
    <property type="entry name" value="TPR-like"/>
    <property type="match status" value="1"/>
</dbReference>
<name>A0A934WZD1_9BACT</name>
<dbReference type="RefSeq" id="WP_201431318.1">
    <property type="nucleotide sequence ID" value="NZ_JAEQBW010000004.1"/>
</dbReference>
<dbReference type="Gene3D" id="1.25.40.10">
    <property type="entry name" value="Tetratricopeptide repeat domain"/>
    <property type="match status" value="2"/>
</dbReference>
<dbReference type="PANTHER" id="PTHR46630:SF1">
    <property type="entry name" value="TETRATRICOPEPTIDE REPEAT PROTEIN 29"/>
    <property type="match status" value="1"/>
</dbReference>
<dbReference type="PROSITE" id="PS50005">
    <property type="entry name" value="TPR"/>
    <property type="match status" value="2"/>
</dbReference>
<reference evidence="7" key="1">
    <citation type="submission" date="2021-01" db="EMBL/GenBank/DDBJ databases">
        <title>Marivirga aurantiaca sp. nov., isolated from intertidal surface sediments.</title>
        <authorList>
            <person name="Zhang M."/>
        </authorList>
    </citation>
    <scope>NUCLEOTIDE SEQUENCE</scope>
    <source>
        <strain evidence="7">S37H4</strain>
    </source>
</reference>
<dbReference type="InterPro" id="IPR011990">
    <property type="entry name" value="TPR-like_helical_dom_sf"/>
</dbReference>
<sequence length="565" mass="63990">MANRKQIYFVLNHEGKTLKLLSVLENRNQSLTIFPARAENYTEVEQGNNDADEPITNQKYSIHNSDNSEFGNNYIHHTINHPNGKTQESFIVTQALKNNGLHVPLFSARTQDLSNERYIINRKQKHNYVELGEYKPKKSTLYYMLIVSVSEPKINADDFNFKTLKFSRYFITIFWSFGLIPSHSTGNKTHFLTINDKNLQQHLSNGFQSIELTAHYKLHRHLQHVSFVNYIVKTYKTAQNSKLIKSLGFKKDASASIDKGDINNLLFINATNSFLYGQHLEKTNKIEKALEAYNNSLGLFSKLKLSIEVGNVKNSIATILQESGKVEDALKTFEELIELYSKNNLPFELARTYLNKSIVYRDMGKPSNAIESAQKALEISTTNKQITLLPEIQHELGVLFRHIGEIVKAKQALESANSNFKQAENPIGYAFCIANLGHIAHQEAQLQDALDCFTEALEIFKSNNHVRGVANEKANIGNILCSMGDTKKGLQSLTEALELHKKIGYEYAIATDLKLIGINSLDTSIELGIKKLNQSIEILVRIKNDREAEVLSQLVKEIKKTANII</sequence>
<proteinExistence type="inferred from homology"/>
<comment type="subcellular location">
    <subcellularLocation>
        <location evidence="1">Cytoplasm</location>
    </subcellularLocation>
</comment>
<dbReference type="InterPro" id="IPR019734">
    <property type="entry name" value="TPR_rpt"/>
</dbReference>
<evidence type="ECO:0000256" key="3">
    <source>
        <dbReference type="ARBA" id="ARBA00022737"/>
    </source>
</evidence>
<organism evidence="7 8">
    <name type="scientific">Marivirga aurantiaca</name>
    <dbReference type="NCBI Taxonomy" id="2802615"/>
    <lineage>
        <taxon>Bacteria</taxon>
        <taxon>Pseudomonadati</taxon>
        <taxon>Bacteroidota</taxon>
        <taxon>Cytophagia</taxon>
        <taxon>Cytophagales</taxon>
        <taxon>Marivirgaceae</taxon>
        <taxon>Marivirga</taxon>
    </lineage>
</organism>
<evidence type="ECO:0000256" key="5">
    <source>
        <dbReference type="ARBA" id="ARBA00038253"/>
    </source>
</evidence>
<dbReference type="InterPro" id="IPR051476">
    <property type="entry name" value="Bac_ResReg_Asp_Phosphatase"/>
</dbReference>
<dbReference type="GO" id="GO:0005737">
    <property type="term" value="C:cytoplasm"/>
    <property type="evidence" value="ECO:0007669"/>
    <property type="project" value="UniProtKB-SubCell"/>
</dbReference>
<feature type="repeat" description="TPR" evidence="6">
    <location>
        <begin position="430"/>
        <end position="463"/>
    </location>
</feature>
<evidence type="ECO:0000256" key="2">
    <source>
        <dbReference type="ARBA" id="ARBA00022490"/>
    </source>
</evidence>
<keyword evidence="4 6" id="KW-0802">TPR repeat</keyword>
<dbReference type="Proteomes" id="UP000611723">
    <property type="component" value="Unassembled WGS sequence"/>
</dbReference>
<evidence type="ECO:0000256" key="6">
    <source>
        <dbReference type="PROSITE-ProRule" id="PRU00339"/>
    </source>
</evidence>
<comment type="caution">
    <text evidence="7">The sequence shown here is derived from an EMBL/GenBank/DDBJ whole genome shotgun (WGS) entry which is preliminary data.</text>
</comment>
<dbReference type="SMART" id="SM00028">
    <property type="entry name" value="TPR"/>
    <property type="match status" value="5"/>
</dbReference>
<dbReference type="EMBL" id="JAEQBW010000004">
    <property type="protein sequence ID" value="MBK6265642.1"/>
    <property type="molecule type" value="Genomic_DNA"/>
</dbReference>
<dbReference type="Pfam" id="PF13424">
    <property type="entry name" value="TPR_12"/>
    <property type="match status" value="1"/>
</dbReference>